<reference evidence="8" key="1">
    <citation type="journal article" date="2019" name="Int. J. Syst. Evol. Microbiol.">
        <title>The Global Catalogue of Microorganisms (GCM) 10K type strain sequencing project: providing services to taxonomists for standard genome sequencing and annotation.</title>
        <authorList>
            <consortium name="The Broad Institute Genomics Platform"/>
            <consortium name="The Broad Institute Genome Sequencing Center for Infectious Disease"/>
            <person name="Wu L."/>
            <person name="Ma J."/>
        </authorList>
    </citation>
    <scope>NUCLEOTIDE SEQUENCE [LARGE SCALE GENOMIC DNA]</scope>
    <source>
        <strain evidence="8">CGMCC 1.16026</strain>
    </source>
</reference>
<feature type="transmembrane region" description="Helical" evidence="5">
    <location>
        <begin position="278"/>
        <end position="301"/>
    </location>
</feature>
<evidence type="ECO:0000256" key="5">
    <source>
        <dbReference type="SAM" id="Phobius"/>
    </source>
</evidence>
<name>A0ABW1Z849_9BACT</name>
<sequence>MRNIWLVAKREYLERVRAKSFVVMTVLIPALMAGVIGGLVLVNKNQHSAQHVAIITDDAKFAANVQSELNESKSFGAAPKVDVYPLADTTVRTKLDAELKQKGSDLDGYLVVTPAADPTARPTFQWVPRVQSDVITRGRVSDAARGGLVRAKLLAAGMSEVQVDGLLAPVKLDNGKDGDGRAGAAVASAWGMYFLMYFIILFYGMNVARSIIEEKTSRVFEVMLASIKPDEMLAGKVLGVGAVGLTQVGIWIAVAVVIVKFQTMALDLHILPSAPQAALFVVFFLLGYLLYSSLAAALGAMNNSEQELQQMQIFLMLPLICSSFIIFNVITAPDGPVAKFASFFPFTTPLIMYTRVIVGKPGGTAIAASIAGLVVTIAIVLWLASRIYRVGILMYGKKPNLPEILRWLKYS</sequence>
<evidence type="ECO:0000256" key="4">
    <source>
        <dbReference type="ARBA" id="ARBA00023136"/>
    </source>
</evidence>
<proteinExistence type="predicted"/>
<evidence type="ECO:0000256" key="1">
    <source>
        <dbReference type="ARBA" id="ARBA00004141"/>
    </source>
</evidence>
<keyword evidence="3 5" id="KW-1133">Transmembrane helix</keyword>
<feature type="domain" description="ABC-2 type transporter transmembrane" evidence="6">
    <location>
        <begin position="19"/>
        <end position="385"/>
    </location>
</feature>
<dbReference type="InterPro" id="IPR013525">
    <property type="entry name" value="ABC2_TM"/>
</dbReference>
<comment type="subcellular location">
    <subcellularLocation>
        <location evidence="1">Membrane</location>
        <topology evidence="1">Multi-pass membrane protein</topology>
    </subcellularLocation>
</comment>
<dbReference type="RefSeq" id="WP_263371983.1">
    <property type="nucleotide sequence ID" value="NZ_JAGSYD010000003.1"/>
</dbReference>
<feature type="transmembrane region" description="Helical" evidence="5">
    <location>
        <begin position="313"/>
        <end position="331"/>
    </location>
</feature>
<evidence type="ECO:0000313" key="7">
    <source>
        <dbReference type="EMBL" id="MFC6645627.1"/>
    </source>
</evidence>
<keyword evidence="4 5" id="KW-0472">Membrane</keyword>
<feature type="transmembrane region" description="Helical" evidence="5">
    <location>
        <begin position="365"/>
        <end position="384"/>
    </location>
</feature>
<dbReference type="Proteomes" id="UP001596391">
    <property type="component" value="Unassembled WGS sequence"/>
</dbReference>
<dbReference type="Pfam" id="PF12698">
    <property type="entry name" value="ABC2_membrane_3"/>
    <property type="match status" value="1"/>
</dbReference>
<organism evidence="7 8">
    <name type="scientific">Granulicella cerasi</name>
    <dbReference type="NCBI Taxonomy" id="741063"/>
    <lineage>
        <taxon>Bacteria</taxon>
        <taxon>Pseudomonadati</taxon>
        <taxon>Acidobacteriota</taxon>
        <taxon>Terriglobia</taxon>
        <taxon>Terriglobales</taxon>
        <taxon>Acidobacteriaceae</taxon>
        <taxon>Granulicella</taxon>
    </lineage>
</organism>
<evidence type="ECO:0000313" key="8">
    <source>
        <dbReference type="Proteomes" id="UP001596391"/>
    </source>
</evidence>
<keyword evidence="8" id="KW-1185">Reference proteome</keyword>
<evidence type="ECO:0000259" key="6">
    <source>
        <dbReference type="Pfam" id="PF12698"/>
    </source>
</evidence>
<feature type="transmembrane region" description="Helical" evidence="5">
    <location>
        <begin position="233"/>
        <end position="258"/>
    </location>
</feature>
<evidence type="ECO:0000256" key="2">
    <source>
        <dbReference type="ARBA" id="ARBA00022692"/>
    </source>
</evidence>
<feature type="transmembrane region" description="Helical" evidence="5">
    <location>
        <begin position="190"/>
        <end position="212"/>
    </location>
</feature>
<gene>
    <name evidence="7" type="ORF">ACFQBQ_08530</name>
</gene>
<dbReference type="PANTHER" id="PTHR43471:SF3">
    <property type="entry name" value="ABC TRANSPORTER PERMEASE PROTEIN NATB"/>
    <property type="match status" value="1"/>
</dbReference>
<keyword evidence="2 5" id="KW-0812">Transmembrane</keyword>
<dbReference type="PANTHER" id="PTHR43471">
    <property type="entry name" value="ABC TRANSPORTER PERMEASE"/>
    <property type="match status" value="1"/>
</dbReference>
<evidence type="ECO:0000256" key="3">
    <source>
        <dbReference type="ARBA" id="ARBA00022989"/>
    </source>
</evidence>
<comment type="caution">
    <text evidence="7">The sequence shown here is derived from an EMBL/GenBank/DDBJ whole genome shotgun (WGS) entry which is preliminary data.</text>
</comment>
<protein>
    <submittedName>
        <fullName evidence="7">ABC transporter permease</fullName>
    </submittedName>
</protein>
<dbReference type="EMBL" id="JBHSWI010000001">
    <property type="protein sequence ID" value="MFC6645627.1"/>
    <property type="molecule type" value="Genomic_DNA"/>
</dbReference>
<feature type="transmembrane region" description="Helical" evidence="5">
    <location>
        <begin position="21"/>
        <end position="42"/>
    </location>
</feature>
<accession>A0ABW1Z849</accession>